<keyword evidence="6" id="KW-0411">Iron-sulfur</keyword>
<dbReference type="InterPro" id="IPR058240">
    <property type="entry name" value="rSAM_sf"/>
</dbReference>
<reference evidence="8" key="1">
    <citation type="journal article" date="2020" name="mSystems">
        <title>Genome- and Community-Level Interaction Insights into Carbon Utilization and Element Cycling Functions of Hydrothermarchaeota in Hydrothermal Sediment.</title>
        <authorList>
            <person name="Zhou Z."/>
            <person name="Liu Y."/>
            <person name="Xu W."/>
            <person name="Pan J."/>
            <person name="Luo Z.H."/>
            <person name="Li M."/>
        </authorList>
    </citation>
    <scope>NUCLEOTIDE SEQUENCE [LARGE SCALE GENOMIC DNA]</scope>
    <source>
        <strain evidence="8">SpSt-711</strain>
    </source>
</reference>
<comment type="caution">
    <text evidence="8">The sequence shown here is derived from an EMBL/GenBank/DDBJ whole genome shotgun (WGS) entry which is preliminary data.</text>
</comment>
<dbReference type="EMBL" id="DTEI01000098">
    <property type="protein sequence ID" value="HGU16146.1"/>
    <property type="molecule type" value="Genomic_DNA"/>
</dbReference>
<dbReference type="Pfam" id="PF04055">
    <property type="entry name" value="Radical_SAM"/>
    <property type="match status" value="1"/>
</dbReference>
<dbReference type="SUPFAM" id="SSF102114">
    <property type="entry name" value="Radical SAM enzymes"/>
    <property type="match status" value="2"/>
</dbReference>
<gene>
    <name evidence="8" type="ORF">ENU91_05790</name>
</gene>
<dbReference type="InterPro" id="IPR034457">
    <property type="entry name" value="Organic_radical-activating"/>
</dbReference>
<evidence type="ECO:0000256" key="2">
    <source>
        <dbReference type="ARBA" id="ARBA00022485"/>
    </source>
</evidence>
<dbReference type="InterPro" id="IPR013785">
    <property type="entry name" value="Aldolase_TIM"/>
</dbReference>
<evidence type="ECO:0000256" key="3">
    <source>
        <dbReference type="ARBA" id="ARBA00022691"/>
    </source>
</evidence>
<dbReference type="CDD" id="cd01335">
    <property type="entry name" value="Radical_SAM"/>
    <property type="match status" value="1"/>
</dbReference>
<keyword evidence="4" id="KW-0479">Metal-binding</keyword>
<evidence type="ECO:0000256" key="1">
    <source>
        <dbReference type="ARBA" id="ARBA00001966"/>
    </source>
</evidence>
<dbReference type="AlphaFoldDB" id="A0A7V4JQZ3"/>
<keyword evidence="5" id="KW-0408">Iron</keyword>
<feature type="domain" description="Radical SAM core" evidence="7">
    <location>
        <begin position="153"/>
        <end position="276"/>
    </location>
</feature>
<sequence>MKCRLVEQGFKQGSCLTFYRPENLYVSTYLKDTACKVTLKWKDNIPYRVIKSILLSRPEDYLSIYQSGCNFSCSKCHSWEFSQYKNGKWMSPEDIVKIAQEYAKIVTVKEPKERATSFHAQDLCKNCGSCVTQGKRSPLCPNKLNPDQILLSPQGFGPARNIVAFTGGDLACNPEWYCLVAEKIKELNLDLWVLFETNGYGLTPKNLDLFKNSGIDAFWLDIKAWDNEVHKRLTGCENTWILKLPEEILKRNFTLEVLSLYIPGWVETDQIKEIAKHLAQINDGIPFTILAFFGEYKLKNVPSPNLNQMLQAYEVVKEVGLKNVRLGNIGIFVKNEKDYEILLNVAKDAI</sequence>
<accession>A0A7V4JQZ3</accession>
<dbReference type="PANTHER" id="PTHR30352">
    <property type="entry name" value="PYRUVATE FORMATE-LYASE-ACTIVATING ENZYME"/>
    <property type="match status" value="1"/>
</dbReference>
<proteinExistence type="predicted"/>
<dbReference type="GO" id="GO:0003824">
    <property type="term" value="F:catalytic activity"/>
    <property type="evidence" value="ECO:0007669"/>
    <property type="project" value="InterPro"/>
</dbReference>
<protein>
    <submittedName>
        <fullName evidence="8">Radical SAM protein</fullName>
    </submittedName>
</protein>
<keyword evidence="3" id="KW-0949">S-adenosyl-L-methionine</keyword>
<evidence type="ECO:0000313" key="8">
    <source>
        <dbReference type="EMBL" id="HGU16146.1"/>
    </source>
</evidence>
<evidence type="ECO:0000256" key="5">
    <source>
        <dbReference type="ARBA" id="ARBA00023004"/>
    </source>
</evidence>
<comment type="cofactor">
    <cofactor evidence="1">
        <name>[4Fe-4S] cluster</name>
        <dbReference type="ChEBI" id="CHEBI:49883"/>
    </cofactor>
</comment>
<evidence type="ECO:0000256" key="4">
    <source>
        <dbReference type="ARBA" id="ARBA00022723"/>
    </source>
</evidence>
<organism evidence="8">
    <name type="scientific">Thermodesulfobacterium geofontis</name>
    <dbReference type="NCBI Taxonomy" id="1295609"/>
    <lineage>
        <taxon>Bacteria</taxon>
        <taxon>Pseudomonadati</taxon>
        <taxon>Thermodesulfobacteriota</taxon>
        <taxon>Thermodesulfobacteria</taxon>
        <taxon>Thermodesulfobacteriales</taxon>
        <taxon>Thermodesulfobacteriaceae</taxon>
        <taxon>Thermodesulfobacterium</taxon>
    </lineage>
</organism>
<evidence type="ECO:0000259" key="7">
    <source>
        <dbReference type="Pfam" id="PF04055"/>
    </source>
</evidence>
<dbReference type="GO" id="GO:0046872">
    <property type="term" value="F:metal ion binding"/>
    <property type="evidence" value="ECO:0007669"/>
    <property type="project" value="UniProtKB-KW"/>
</dbReference>
<name>A0A7V4JQZ3_9BACT</name>
<evidence type="ECO:0000256" key="6">
    <source>
        <dbReference type="ARBA" id="ARBA00023014"/>
    </source>
</evidence>
<dbReference type="GO" id="GO:0051539">
    <property type="term" value="F:4 iron, 4 sulfur cluster binding"/>
    <property type="evidence" value="ECO:0007669"/>
    <property type="project" value="UniProtKB-KW"/>
</dbReference>
<dbReference type="Gene3D" id="3.20.20.70">
    <property type="entry name" value="Aldolase class I"/>
    <property type="match status" value="2"/>
</dbReference>
<keyword evidence="2" id="KW-0004">4Fe-4S</keyword>
<dbReference type="PANTHER" id="PTHR30352:SF5">
    <property type="entry name" value="PYRUVATE FORMATE-LYASE 1-ACTIVATING ENZYME"/>
    <property type="match status" value="1"/>
</dbReference>
<dbReference type="SFLD" id="SFLDS00029">
    <property type="entry name" value="Radical_SAM"/>
    <property type="match status" value="1"/>
</dbReference>
<dbReference type="InterPro" id="IPR007197">
    <property type="entry name" value="rSAM"/>
</dbReference>